<feature type="compositionally biased region" description="Polar residues" evidence="1">
    <location>
        <begin position="29"/>
        <end position="45"/>
    </location>
</feature>
<protein>
    <submittedName>
        <fullName evidence="3">Uncharacterized protein</fullName>
    </submittedName>
</protein>
<name>A0A818SD39_9BILA</name>
<keyword evidence="2" id="KW-0472">Membrane</keyword>
<reference evidence="3" key="1">
    <citation type="submission" date="2021-02" db="EMBL/GenBank/DDBJ databases">
        <authorList>
            <person name="Nowell W R."/>
        </authorList>
    </citation>
    <scope>NUCLEOTIDE SEQUENCE</scope>
</reference>
<evidence type="ECO:0000313" key="3">
    <source>
        <dbReference type="EMBL" id="CAF3665558.1"/>
    </source>
</evidence>
<gene>
    <name evidence="3" type="ORF">FME351_LOCUS25349</name>
    <name evidence="4" type="ORF">TSG867_LOCUS22704</name>
</gene>
<proteinExistence type="predicted"/>
<evidence type="ECO:0000313" key="5">
    <source>
        <dbReference type="Proteomes" id="UP000663869"/>
    </source>
</evidence>
<dbReference type="AlphaFoldDB" id="A0A818SD39"/>
<keyword evidence="2" id="KW-0812">Transmembrane</keyword>
<dbReference type="Proteomes" id="UP000663862">
    <property type="component" value="Unassembled WGS sequence"/>
</dbReference>
<sequence>MIKNSRQHESNPPPKPASIIHVKVGPVKHNSNSDPSLINHQQRSSFPPYPTNRVIVKLNIRKWNNDKWSLPSRRRQQQQQQQKGFITTKTGEVITLILGSNLEIPLSTIKTLPIVFKNADYPNHSTAKTILPRNQNNSTIMGSCITESNFGSGYDGILRNNGTKVKYGNGLFQRSRICIVCTTVFAFLLVGTSLSVIIVSLLINSKASNTSSTISSTASSNTTIAAMTTATASSGTTSCSISTDGVVNSTLIAWNASTSWMSIERNFTASSANSTLIVVISATNMTGWLLDDFSAEDSGGNELLNNGNFENGTVTNGWLSTRCTGANCGAITSSGCNGGSTECFQVTCNTSHALQQTFPTTPGNMYIFSFAVEVLGSTSSSISISYSIT</sequence>
<organism evidence="3 5">
    <name type="scientific">Rotaria socialis</name>
    <dbReference type="NCBI Taxonomy" id="392032"/>
    <lineage>
        <taxon>Eukaryota</taxon>
        <taxon>Metazoa</taxon>
        <taxon>Spiralia</taxon>
        <taxon>Gnathifera</taxon>
        <taxon>Rotifera</taxon>
        <taxon>Eurotatoria</taxon>
        <taxon>Bdelloidea</taxon>
        <taxon>Philodinida</taxon>
        <taxon>Philodinidae</taxon>
        <taxon>Rotaria</taxon>
    </lineage>
</organism>
<dbReference type="EMBL" id="CAJOBQ010001879">
    <property type="protein sequence ID" value="CAF4522986.1"/>
    <property type="molecule type" value="Genomic_DNA"/>
</dbReference>
<accession>A0A818SD39</accession>
<keyword evidence="2" id="KW-1133">Transmembrane helix</keyword>
<evidence type="ECO:0000256" key="2">
    <source>
        <dbReference type="SAM" id="Phobius"/>
    </source>
</evidence>
<dbReference type="Proteomes" id="UP000663869">
    <property type="component" value="Unassembled WGS sequence"/>
</dbReference>
<dbReference type="EMBL" id="CAJNYU010003361">
    <property type="protein sequence ID" value="CAF3665558.1"/>
    <property type="molecule type" value="Genomic_DNA"/>
</dbReference>
<feature type="transmembrane region" description="Helical" evidence="2">
    <location>
        <begin position="177"/>
        <end position="203"/>
    </location>
</feature>
<comment type="caution">
    <text evidence="3">The sequence shown here is derived from an EMBL/GenBank/DDBJ whole genome shotgun (WGS) entry which is preliminary data.</text>
</comment>
<feature type="region of interest" description="Disordered" evidence="1">
    <location>
        <begin position="26"/>
        <end position="50"/>
    </location>
</feature>
<evidence type="ECO:0000313" key="4">
    <source>
        <dbReference type="EMBL" id="CAF4522986.1"/>
    </source>
</evidence>
<evidence type="ECO:0000256" key="1">
    <source>
        <dbReference type="SAM" id="MobiDB-lite"/>
    </source>
</evidence>
<dbReference type="Gene3D" id="2.60.120.260">
    <property type="entry name" value="Galactose-binding domain-like"/>
    <property type="match status" value="1"/>
</dbReference>